<evidence type="ECO:0000256" key="1">
    <source>
        <dbReference type="ARBA" id="ARBA00004429"/>
    </source>
</evidence>
<evidence type="ECO:0000256" key="8">
    <source>
        <dbReference type="ARBA" id="ARBA00022723"/>
    </source>
</evidence>
<evidence type="ECO:0000256" key="11">
    <source>
        <dbReference type="ARBA" id="ARBA00023004"/>
    </source>
</evidence>
<comment type="subcellular location">
    <subcellularLocation>
        <location evidence="1">Cell inner membrane</location>
        <topology evidence="1">Multi-pass membrane protein</topology>
    </subcellularLocation>
</comment>
<dbReference type="InterPro" id="IPR002585">
    <property type="entry name" value="Cyt-d_ubiquinol_oxidase_su_1"/>
</dbReference>
<dbReference type="GO" id="GO:0019646">
    <property type="term" value="P:aerobic electron transport chain"/>
    <property type="evidence" value="ECO:0007669"/>
    <property type="project" value="InterPro"/>
</dbReference>
<feature type="transmembrane region" description="Helical" evidence="13">
    <location>
        <begin position="102"/>
        <end position="123"/>
    </location>
</feature>
<gene>
    <name evidence="14" type="ORF">HQ35_03075</name>
</gene>
<dbReference type="Proteomes" id="UP000030125">
    <property type="component" value="Unassembled WGS sequence"/>
</dbReference>
<dbReference type="EMBL" id="JQJD01000014">
    <property type="protein sequence ID" value="KGN81993.1"/>
    <property type="molecule type" value="Genomic_DNA"/>
</dbReference>
<dbReference type="GO" id="GO:0009055">
    <property type="term" value="F:electron transfer activity"/>
    <property type="evidence" value="ECO:0007669"/>
    <property type="project" value="UniProtKB-UniRule"/>
</dbReference>
<feature type="transmembrane region" description="Helical" evidence="13">
    <location>
        <begin position="189"/>
        <end position="213"/>
    </location>
</feature>
<evidence type="ECO:0000256" key="4">
    <source>
        <dbReference type="ARBA" id="ARBA00022475"/>
    </source>
</evidence>
<keyword evidence="11 13" id="KW-0408">Iron</keyword>
<dbReference type="Pfam" id="PF01654">
    <property type="entry name" value="Cyt_bd_oxida_I"/>
    <property type="match status" value="1"/>
</dbReference>
<protein>
    <submittedName>
        <fullName evidence="14">Cytochrome C oxidase subunit II</fullName>
    </submittedName>
</protein>
<evidence type="ECO:0000256" key="13">
    <source>
        <dbReference type="PIRNR" id="PIRNR006446"/>
    </source>
</evidence>
<evidence type="ECO:0000313" key="14">
    <source>
        <dbReference type="EMBL" id="KGN81993.1"/>
    </source>
</evidence>
<comment type="similarity">
    <text evidence="2 13">Belongs to the cytochrome ubiquinol oxidase subunit 1 family.</text>
</comment>
<keyword evidence="5" id="KW-0997">Cell inner membrane</keyword>
<feature type="transmembrane region" description="Helical" evidence="13">
    <location>
        <begin position="225"/>
        <end position="244"/>
    </location>
</feature>
<dbReference type="PIRSF" id="PIRSF006446">
    <property type="entry name" value="Cyt_quinol_oxidase_1"/>
    <property type="match status" value="1"/>
</dbReference>
<feature type="transmembrane region" description="Helical" evidence="13">
    <location>
        <begin position="135"/>
        <end position="156"/>
    </location>
</feature>
<evidence type="ECO:0000256" key="6">
    <source>
        <dbReference type="ARBA" id="ARBA00022617"/>
    </source>
</evidence>
<evidence type="ECO:0000256" key="10">
    <source>
        <dbReference type="ARBA" id="ARBA00022989"/>
    </source>
</evidence>
<dbReference type="eggNOG" id="COG1271">
    <property type="taxonomic scope" value="Bacteria"/>
</dbReference>
<keyword evidence="3 13" id="KW-0813">Transport</keyword>
<dbReference type="PANTHER" id="PTHR30365">
    <property type="entry name" value="CYTOCHROME D UBIQUINOL OXIDASE"/>
    <property type="match status" value="1"/>
</dbReference>
<name>A0A0A2ESV5_PORCN</name>
<dbReference type="AlphaFoldDB" id="A0A0A2ESV5"/>
<dbReference type="GO" id="GO:0020037">
    <property type="term" value="F:heme binding"/>
    <property type="evidence" value="ECO:0007669"/>
    <property type="project" value="TreeGrafter"/>
</dbReference>
<dbReference type="GO" id="GO:0046872">
    <property type="term" value="F:metal ion binding"/>
    <property type="evidence" value="ECO:0007669"/>
    <property type="project" value="UniProtKB-UniRule"/>
</dbReference>
<evidence type="ECO:0000313" key="15">
    <source>
        <dbReference type="Proteomes" id="UP000030125"/>
    </source>
</evidence>
<feature type="transmembrane region" description="Helical" evidence="13">
    <location>
        <begin position="397"/>
        <end position="423"/>
    </location>
</feature>
<keyword evidence="10 13" id="KW-1133">Transmembrane helix</keyword>
<evidence type="ECO:0000256" key="7">
    <source>
        <dbReference type="ARBA" id="ARBA00022692"/>
    </source>
</evidence>
<feature type="transmembrane region" description="Helical" evidence="13">
    <location>
        <begin position="484"/>
        <end position="502"/>
    </location>
</feature>
<keyword evidence="8 13" id="KW-0479">Metal-binding</keyword>
<dbReference type="GO" id="GO:0070069">
    <property type="term" value="C:cytochrome complex"/>
    <property type="evidence" value="ECO:0007669"/>
    <property type="project" value="UniProtKB-UniRule"/>
</dbReference>
<keyword evidence="15" id="KW-1185">Reference proteome</keyword>
<keyword evidence="4 13" id="KW-1003">Cell membrane</keyword>
<keyword evidence="7 13" id="KW-0812">Transmembrane</keyword>
<dbReference type="STRING" id="36874.HQ34_06290"/>
<dbReference type="GO" id="GO:0005886">
    <property type="term" value="C:plasma membrane"/>
    <property type="evidence" value="ECO:0007669"/>
    <property type="project" value="UniProtKB-SubCell"/>
</dbReference>
<dbReference type="OrthoDB" id="9807042at2"/>
<evidence type="ECO:0000256" key="3">
    <source>
        <dbReference type="ARBA" id="ARBA00022448"/>
    </source>
</evidence>
<sequence>MMFLIDNTLIDWSRAQFALTAMYHWLFVPLTLGLGIIMSLAETKYYRTDDPFWKATAMFWQKIFGINFAIGVATGLILEFQFGTNWSNYSMFVGDIFGAPLAIEGILAFFMEATFIAVMFFGWDRVSKRFHLASTWLTIIGATLSAWWILVANAWMQYPAGMDFNPDTLRNEMSDFWAVALSPVAVVKFFHTVISSWVLGSCFVVGVSAWYLLKKRQQRFAVESMKIAAMLGLVSIIITILTGHTSASQVAHHQPMKLAAMENLYVGHNGVGLSTIGVVNPAKEHYADDKSPYIFTIDAPKTLSFLAFNDFNAYVPGIKDIIDGGYTMPNGEIALSADEKIARGKTAITALGEYRRAKKAGDEAKAAVELKTLEENFPYFGYGYIKDKVDLIPNVTILYYSFRLMVGLGMLFLLVFMWAIWRTRKGSDRIVKDRWFHYVAIACIPFAYVASQAGWVVAEVGRQPWTIQDILPVNAAISNLSSNSVMVTFILFLVLFTALLIAEISIMVKAIKHGPNIDKDGKAIENAGH</sequence>
<proteinExistence type="inferred from homology"/>
<keyword evidence="9 13" id="KW-0249">Electron transport</keyword>
<organism evidence="14 15">
    <name type="scientific">Porphyromonas cangingivalis</name>
    <dbReference type="NCBI Taxonomy" id="36874"/>
    <lineage>
        <taxon>Bacteria</taxon>
        <taxon>Pseudomonadati</taxon>
        <taxon>Bacteroidota</taxon>
        <taxon>Bacteroidia</taxon>
        <taxon>Bacteroidales</taxon>
        <taxon>Porphyromonadaceae</taxon>
        <taxon>Porphyromonas</taxon>
    </lineage>
</organism>
<dbReference type="PANTHER" id="PTHR30365:SF0">
    <property type="entry name" value="CYTOCHROME BD-I UBIQUINOL OXIDASE SUBUNIT 1"/>
    <property type="match status" value="1"/>
</dbReference>
<feature type="transmembrane region" description="Helical" evidence="13">
    <location>
        <begin position="63"/>
        <end position="82"/>
    </location>
</feature>
<evidence type="ECO:0000256" key="2">
    <source>
        <dbReference type="ARBA" id="ARBA00009819"/>
    </source>
</evidence>
<evidence type="ECO:0000256" key="5">
    <source>
        <dbReference type="ARBA" id="ARBA00022519"/>
    </source>
</evidence>
<evidence type="ECO:0000256" key="12">
    <source>
        <dbReference type="ARBA" id="ARBA00023136"/>
    </source>
</evidence>
<feature type="transmembrane region" description="Helical" evidence="13">
    <location>
        <begin position="435"/>
        <end position="458"/>
    </location>
</feature>
<accession>A0A0A2ESV5</accession>
<keyword evidence="12 13" id="KW-0472">Membrane</keyword>
<feature type="transmembrane region" description="Helical" evidence="13">
    <location>
        <begin position="22"/>
        <end position="42"/>
    </location>
</feature>
<comment type="caution">
    <text evidence="14">The sequence shown here is derived from an EMBL/GenBank/DDBJ whole genome shotgun (WGS) entry which is preliminary data.</text>
</comment>
<keyword evidence="6 13" id="KW-0349">Heme</keyword>
<reference evidence="14 15" key="1">
    <citation type="submission" date="2014-08" db="EMBL/GenBank/DDBJ databases">
        <title>Porphyromonas cangingivalis strain:COT-109_OH1386 Genome sequencing.</title>
        <authorList>
            <person name="Wallis C."/>
            <person name="Deusch O."/>
            <person name="O'Flynn C."/>
            <person name="Davis I."/>
            <person name="Jospin G."/>
            <person name="Darling A.E."/>
            <person name="Coil D.A."/>
            <person name="Alexiev A."/>
            <person name="Horsfall A."/>
            <person name="Kirkwood N."/>
            <person name="Harris S."/>
            <person name="Eisen J.A."/>
        </authorList>
    </citation>
    <scope>NUCLEOTIDE SEQUENCE [LARGE SCALE GENOMIC DNA]</scope>
    <source>
        <strain evidence="15">COT-109 OH1386</strain>
    </source>
</reference>
<dbReference type="GO" id="GO:0016682">
    <property type="term" value="F:oxidoreductase activity, acting on diphenols and related substances as donors, oxygen as acceptor"/>
    <property type="evidence" value="ECO:0007669"/>
    <property type="project" value="TreeGrafter"/>
</dbReference>
<evidence type="ECO:0000256" key="9">
    <source>
        <dbReference type="ARBA" id="ARBA00022982"/>
    </source>
</evidence>